<organism evidence="3 4">
    <name type="scientific">Saccharomonospora azurea NA-128</name>
    <dbReference type="NCBI Taxonomy" id="882081"/>
    <lineage>
        <taxon>Bacteria</taxon>
        <taxon>Bacillati</taxon>
        <taxon>Actinomycetota</taxon>
        <taxon>Actinomycetes</taxon>
        <taxon>Pseudonocardiales</taxon>
        <taxon>Pseudonocardiaceae</taxon>
        <taxon>Saccharomonospora</taxon>
    </lineage>
</organism>
<name>H8G796_9PSEU</name>
<evidence type="ECO:0000313" key="4">
    <source>
        <dbReference type="Proteomes" id="UP000004705"/>
    </source>
</evidence>
<reference evidence="3 4" key="1">
    <citation type="journal article" date="2012" name="Stand. Genomic Sci.">
        <title>Genome sequence of the soil bacterium Saccharomonospora azurea type strain (NA-128(T)).</title>
        <authorList>
            <person name="Klenk H.P."/>
            <person name="Held B."/>
            <person name="Lucas S."/>
            <person name="Lapidus A."/>
            <person name="Copeland A."/>
            <person name="Hammon N."/>
            <person name="Pitluck S."/>
            <person name="Goodwin L.A."/>
            <person name="Han C."/>
            <person name="Tapia R."/>
            <person name="Brambilla E.M."/>
            <person name="Potter G."/>
            <person name="Land M."/>
            <person name="Ivanova N."/>
            <person name="Rohde M."/>
            <person name="Goker M."/>
            <person name="Detter J.C."/>
            <person name="Kyrpides N.C."/>
            <person name="Woyke T."/>
        </authorList>
    </citation>
    <scope>NUCLEOTIDE SEQUENCE [LARGE SCALE GENOMIC DNA]</scope>
    <source>
        <strain evidence="3 4">NA-128</strain>
    </source>
</reference>
<dbReference type="Proteomes" id="UP000004705">
    <property type="component" value="Chromosome"/>
</dbReference>
<dbReference type="OrthoDB" id="5178145at2"/>
<keyword evidence="1" id="KW-0175">Coiled coil</keyword>
<dbReference type="EMBL" id="CM001466">
    <property type="protein sequence ID" value="EHY88335.1"/>
    <property type="molecule type" value="Genomic_DNA"/>
</dbReference>
<evidence type="ECO:0000256" key="2">
    <source>
        <dbReference type="SAM" id="MobiDB-lite"/>
    </source>
</evidence>
<evidence type="ECO:0000256" key="1">
    <source>
        <dbReference type="SAM" id="Coils"/>
    </source>
</evidence>
<dbReference type="RefSeq" id="WP_005439971.1">
    <property type="nucleotide sequence ID" value="NZ_CM001466.1"/>
</dbReference>
<feature type="compositionally biased region" description="Polar residues" evidence="2">
    <location>
        <begin position="337"/>
        <end position="350"/>
    </location>
</feature>
<evidence type="ECO:0000313" key="3">
    <source>
        <dbReference type="EMBL" id="EHY88335.1"/>
    </source>
</evidence>
<accession>H8G796</accession>
<feature type="coiled-coil region" evidence="1">
    <location>
        <begin position="202"/>
        <end position="247"/>
    </location>
</feature>
<dbReference type="HOGENOM" id="CLU_045084_0_0_11"/>
<feature type="region of interest" description="Disordered" evidence="2">
    <location>
        <begin position="118"/>
        <end position="139"/>
    </location>
</feature>
<protein>
    <recommendedName>
        <fullName evidence="5">DivIVA protein</fullName>
    </recommendedName>
</protein>
<keyword evidence="4" id="KW-1185">Reference proteome</keyword>
<feature type="region of interest" description="Disordered" evidence="2">
    <location>
        <begin position="269"/>
        <end position="350"/>
    </location>
</feature>
<evidence type="ECO:0008006" key="5">
    <source>
        <dbReference type="Google" id="ProtNLM"/>
    </source>
</evidence>
<feature type="compositionally biased region" description="Low complexity" evidence="2">
    <location>
        <begin position="275"/>
        <end position="294"/>
    </location>
</feature>
<sequence>MTSGQGLHGRPQQPGEFRVTWRGYDRNEVRKHVSGLLEALQATAADRDAAAEYVRSQSRELAALRTENEKLRQRLDRVCRTPVETDGLSERLWHMVDLAQREAKDIVATANAEAERRREELDKRQAELESRRTELEEEHRELVRQLKADAAAQAEKAERERREADERALRRRQELERDFAKNLAARRDEMNRALAQRDADARAEAERVVAEATAKAERIVAEATARVQALEEARRKAAAELRTAREALAGALPLIEPLPDEIAVDRTAPPVGIVPSARSAAESQPAESAEAADSAESRESADQPTQVVSVPSPGSRPGAPHSRSARAELPVRRVSGPTVTSVREQPVSSR</sequence>
<dbReference type="AlphaFoldDB" id="H8G796"/>
<proteinExistence type="predicted"/>
<gene>
    <name evidence="3" type="ORF">SacazDRAFT_01405</name>
</gene>